<comment type="caution">
    <text evidence="1">The sequence shown here is derived from an EMBL/GenBank/DDBJ whole genome shotgun (WGS) entry which is preliminary data.</text>
</comment>
<reference evidence="1 2" key="1">
    <citation type="submission" date="2024-01" db="EMBL/GenBank/DDBJ databases">
        <title>A telomere-to-telomere, gap-free genome of sweet tea (Lithocarpus litseifolius).</title>
        <authorList>
            <person name="Zhou J."/>
        </authorList>
    </citation>
    <scope>NUCLEOTIDE SEQUENCE [LARGE SCALE GENOMIC DNA]</scope>
    <source>
        <strain evidence="1">Zhou-2022a</strain>
        <tissue evidence="1">Leaf</tissue>
    </source>
</reference>
<sequence>MPQHYSRVAGKSCGRWRSPTKSKILFGAHVEKRSQPKPICADEESQQMQCVRNARCTRKTAHMLF</sequence>
<gene>
    <name evidence="1" type="ORF">SO802_033157</name>
</gene>
<dbReference type="Proteomes" id="UP001459277">
    <property type="component" value="Unassembled WGS sequence"/>
</dbReference>
<evidence type="ECO:0000313" key="1">
    <source>
        <dbReference type="EMBL" id="KAK9983632.1"/>
    </source>
</evidence>
<accession>A0AAW2BF22</accession>
<dbReference type="AlphaFoldDB" id="A0AAW2BF22"/>
<evidence type="ECO:0000313" key="2">
    <source>
        <dbReference type="Proteomes" id="UP001459277"/>
    </source>
</evidence>
<organism evidence="1 2">
    <name type="scientific">Lithocarpus litseifolius</name>
    <dbReference type="NCBI Taxonomy" id="425828"/>
    <lineage>
        <taxon>Eukaryota</taxon>
        <taxon>Viridiplantae</taxon>
        <taxon>Streptophyta</taxon>
        <taxon>Embryophyta</taxon>
        <taxon>Tracheophyta</taxon>
        <taxon>Spermatophyta</taxon>
        <taxon>Magnoliopsida</taxon>
        <taxon>eudicotyledons</taxon>
        <taxon>Gunneridae</taxon>
        <taxon>Pentapetalae</taxon>
        <taxon>rosids</taxon>
        <taxon>fabids</taxon>
        <taxon>Fagales</taxon>
        <taxon>Fagaceae</taxon>
        <taxon>Lithocarpus</taxon>
    </lineage>
</organism>
<proteinExistence type="predicted"/>
<name>A0AAW2BF22_9ROSI</name>
<keyword evidence="2" id="KW-1185">Reference proteome</keyword>
<dbReference type="EMBL" id="JAZDWU010000012">
    <property type="protein sequence ID" value="KAK9983632.1"/>
    <property type="molecule type" value="Genomic_DNA"/>
</dbReference>
<protein>
    <submittedName>
        <fullName evidence="1">Uncharacterized protein</fullName>
    </submittedName>
</protein>